<proteinExistence type="predicted"/>
<dbReference type="InterPro" id="IPR029044">
    <property type="entry name" value="Nucleotide-diphossugar_trans"/>
</dbReference>
<name>A0A0U4AFV1_9BACT</name>
<dbReference type="InterPro" id="IPR050834">
    <property type="entry name" value="Glycosyltransf_2"/>
</dbReference>
<feature type="domain" description="Glycosyltransferase 2-like" evidence="1">
    <location>
        <begin position="7"/>
        <end position="124"/>
    </location>
</feature>
<evidence type="ECO:0000259" key="1">
    <source>
        <dbReference type="Pfam" id="PF00535"/>
    </source>
</evidence>
<dbReference type="EMBL" id="CP013909">
    <property type="protein sequence ID" value="ALW87116.1"/>
    <property type="molecule type" value="Genomic_DNA"/>
</dbReference>
<protein>
    <recommendedName>
        <fullName evidence="1">Glycosyltransferase 2-like domain-containing protein</fullName>
    </recommendedName>
</protein>
<gene>
    <name evidence="2" type="ORF">AUC43_19770</name>
</gene>
<dbReference type="SUPFAM" id="SSF53448">
    <property type="entry name" value="Nucleotide-diphospho-sugar transferases"/>
    <property type="match status" value="1"/>
</dbReference>
<dbReference type="PANTHER" id="PTHR43685">
    <property type="entry name" value="GLYCOSYLTRANSFERASE"/>
    <property type="match status" value="1"/>
</dbReference>
<dbReference type="InterPro" id="IPR001173">
    <property type="entry name" value="Glyco_trans_2-like"/>
</dbReference>
<sequence length="318" mass="36873">MIPKLVSIIIPCYNYGWVLHETLDSLLAQTHAAWECLIVDDGSTDETRAVAERYSNLDSRFQYIYKRNQGISAARNTGLAKAKGEFIQFLDSDDQLAVRKLEIQVKFLADHEEVDLVYGDARYFHSNERNVLSFSFALDNQEWMPRVEGTGFVLLEALAQHNIMVINAPLLRCEYVRRVGTFNECLTHMEDWEYWIRCALEGGEFAYLNSPDAWSFVRVHPKSTSQNTTSMRKAEVQVRRWFAKKLDDNHALEASQINRVKLNNQALNNAVHDMLHGSVWNGVQEFVTMGHEQELYLYQLKNMAYWLLQRIKQVNTTL</sequence>
<organism evidence="2 3">
    <name type="scientific">Hymenobacter sedentarius</name>
    <dbReference type="NCBI Taxonomy" id="1411621"/>
    <lineage>
        <taxon>Bacteria</taxon>
        <taxon>Pseudomonadati</taxon>
        <taxon>Bacteroidota</taxon>
        <taxon>Cytophagia</taxon>
        <taxon>Cytophagales</taxon>
        <taxon>Hymenobacteraceae</taxon>
        <taxon>Hymenobacter</taxon>
    </lineage>
</organism>
<keyword evidence="3" id="KW-1185">Reference proteome</keyword>
<evidence type="ECO:0000313" key="2">
    <source>
        <dbReference type="EMBL" id="ALW87116.1"/>
    </source>
</evidence>
<dbReference type="RefSeq" id="WP_068197873.1">
    <property type="nucleotide sequence ID" value="NZ_CP013909.1"/>
</dbReference>
<reference evidence="2 3" key="1">
    <citation type="submission" date="2015-12" db="EMBL/GenBank/DDBJ databases">
        <authorList>
            <person name="Shamseldin A."/>
            <person name="Moawad H."/>
            <person name="Abd El-Rahim W.M."/>
            <person name="Sadowsky M.J."/>
        </authorList>
    </citation>
    <scope>NUCLEOTIDE SEQUENCE [LARGE SCALE GENOMIC DNA]</scope>
    <source>
        <strain evidence="2 3">DG5B</strain>
    </source>
</reference>
<dbReference type="PANTHER" id="PTHR43685:SF2">
    <property type="entry name" value="GLYCOSYLTRANSFERASE 2-LIKE DOMAIN-CONTAINING PROTEIN"/>
    <property type="match status" value="1"/>
</dbReference>
<dbReference type="STRING" id="1411621.AUC43_19770"/>
<dbReference type="Proteomes" id="UP000059542">
    <property type="component" value="Chromosome"/>
</dbReference>
<dbReference type="AlphaFoldDB" id="A0A0U4AFV1"/>
<dbReference type="KEGG" id="hyg:AUC43_19770"/>
<dbReference type="OrthoDB" id="6307329at2"/>
<dbReference type="Gene3D" id="3.90.550.10">
    <property type="entry name" value="Spore Coat Polysaccharide Biosynthesis Protein SpsA, Chain A"/>
    <property type="match status" value="1"/>
</dbReference>
<evidence type="ECO:0000313" key="3">
    <source>
        <dbReference type="Proteomes" id="UP000059542"/>
    </source>
</evidence>
<dbReference type="Pfam" id="PF00535">
    <property type="entry name" value="Glycos_transf_2"/>
    <property type="match status" value="1"/>
</dbReference>
<accession>A0A0U4AFV1</accession>